<dbReference type="Proteomes" id="UP000580474">
    <property type="component" value="Unassembled WGS sequence"/>
</dbReference>
<keyword evidence="1" id="KW-0472">Membrane</keyword>
<reference evidence="2 3" key="1">
    <citation type="submission" date="2020-08" db="EMBL/GenBank/DDBJ databases">
        <title>Sequencing the genomes of 1000 actinobacteria strains.</title>
        <authorList>
            <person name="Klenk H.-P."/>
        </authorList>
    </citation>
    <scope>NUCLEOTIDE SEQUENCE [LARGE SCALE GENOMIC DNA]</scope>
    <source>
        <strain evidence="2 3">DSM 45582</strain>
    </source>
</reference>
<sequence length="133" mass="14375">MGTGHTLAFLVIGIVLVFVDGWLLRRSGTTYLEAAYPDGKVADSVNQLVTVLFHLTTLGVVTLLSTVPIGGADPFYAVLTRTGVLLLVLAAAHGITIWILARLRTKQRDKALQEEIAARTSEHFDAEPHPRTG</sequence>
<gene>
    <name evidence="2" type="ORF">BJ969_005768</name>
</gene>
<organism evidence="2 3">
    <name type="scientific">Saccharopolyspora gloriosae</name>
    <dbReference type="NCBI Taxonomy" id="455344"/>
    <lineage>
        <taxon>Bacteria</taxon>
        <taxon>Bacillati</taxon>
        <taxon>Actinomycetota</taxon>
        <taxon>Actinomycetes</taxon>
        <taxon>Pseudonocardiales</taxon>
        <taxon>Pseudonocardiaceae</taxon>
        <taxon>Saccharopolyspora</taxon>
    </lineage>
</organism>
<protein>
    <submittedName>
        <fullName evidence="2">Uncharacterized protein</fullName>
    </submittedName>
</protein>
<evidence type="ECO:0000313" key="2">
    <source>
        <dbReference type="EMBL" id="MBB5072680.1"/>
    </source>
</evidence>
<keyword evidence="3" id="KW-1185">Reference proteome</keyword>
<feature type="transmembrane region" description="Helical" evidence="1">
    <location>
        <begin position="6"/>
        <end position="24"/>
    </location>
</feature>
<dbReference type="EMBL" id="JACHIV010000001">
    <property type="protein sequence ID" value="MBB5072680.1"/>
    <property type="molecule type" value="Genomic_DNA"/>
</dbReference>
<feature type="transmembrane region" description="Helical" evidence="1">
    <location>
        <begin position="75"/>
        <end position="101"/>
    </location>
</feature>
<accession>A0A840NLE4</accession>
<dbReference type="AlphaFoldDB" id="A0A840NLE4"/>
<evidence type="ECO:0000256" key="1">
    <source>
        <dbReference type="SAM" id="Phobius"/>
    </source>
</evidence>
<keyword evidence="1" id="KW-1133">Transmembrane helix</keyword>
<evidence type="ECO:0000313" key="3">
    <source>
        <dbReference type="Proteomes" id="UP000580474"/>
    </source>
</evidence>
<keyword evidence="1" id="KW-0812">Transmembrane</keyword>
<name>A0A840NLE4_9PSEU</name>
<comment type="caution">
    <text evidence="2">The sequence shown here is derived from an EMBL/GenBank/DDBJ whole genome shotgun (WGS) entry which is preliminary data.</text>
</comment>
<feature type="transmembrane region" description="Helical" evidence="1">
    <location>
        <begin position="45"/>
        <end position="69"/>
    </location>
</feature>
<proteinExistence type="predicted"/>
<dbReference type="RefSeq" id="WP_184484200.1">
    <property type="nucleotide sequence ID" value="NZ_JACHIV010000001.1"/>
</dbReference>